<keyword evidence="7" id="KW-0472">Membrane</keyword>
<evidence type="ECO:0000313" key="8">
    <source>
        <dbReference type="EMBL" id="KAL0580498.1"/>
    </source>
</evidence>
<protein>
    <recommendedName>
        <fullName evidence="10">Transcription factor domain-containing protein</fullName>
    </recommendedName>
</protein>
<dbReference type="PANTHER" id="PTHR47338">
    <property type="entry name" value="ZN(II)2CYS6 TRANSCRIPTION FACTOR (EUROFUNG)-RELATED"/>
    <property type="match status" value="1"/>
</dbReference>
<evidence type="ECO:0000256" key="6">
    <source>
        <dbReference type="SAM" id="MobiDB-lite"/>
    </source>
</evidence>
<keyword evidence="7" id="KW-0812">Transmembrane</keyword>
<dbReference type="PANTHER" id="PTHR47338:SF5">
    <property type="entry name" value="ZN(II)2CYS6 TRANSCRIPTION FACTOR (EUROFUNG)"/>
    <property type="match status" value="1"/>
</dbReference>
<evidence type="ECO:0000256" key="7">
    <source>
        <dbReference type="SAM" id="Phobius"/>
    </source>
</evidence>
<keyword evidence="2" id="KW-0479">Metal-binding</keyword>
<evidence type="ECO:0000256" key="2">
    <source>
        <dbReference type="ARBA" id="ARBA00022723"/>
    </source>
</evidence>
<dbReference type="EMBL" id="JBAHYK010000029">
    <property type="protein sequence ID" value="KAL0580498.1"/>
    <property type="molecule type" value="Genomic_DNA"/>
</dbReference>
<evidence type="ECO:0000256" key="4">
    <source>
        <dbReference type="ARBA" id="ARBA00023163"/>
    </source>
</evidence>
<keyword evidence="3" id="KW-0805">Transcription regulation</keyword>
<keyword evidence="7" id="KW-1133">Transmembrane helix</keyword>
<evidence type="ECO:0008006" key="10">
    <source>
        <dbReference type="Google" id="ProtNLM"/>
    </source>
</evidence>
<accession>A0ABR3FYX5</accession>
<dbReference type="InterPro" id="IPR050815">
    <property type="entry name" value="TF_fung"/>
</dbReference>
<evidence type="ECO:0000256" key="1">
    <source>
        <dbReference type="ARBA" id="ARBA00004123"/>
    </source>
</evidence>
<reference evidence="8 9" key="1">
    <citation type="submission" date="2024-02" db="EMBL/GenBank/DDBJ databases">
        <title>A draft genome for the cacao thread blight pathogen Marasmius crinis-equi.</title>
        <authorList>
            <person name="Cohen S.P."/>
            <person name="Baruah I.K."/>
            <person name="Amoako-Attah I."/>
            <person name="Bukari Y."/>
            <person name="Meinhardt L.W."/>
            <person name="Bailey B.A."/>
        </authorList>
    </citation>
    <scope>NUCLEOTIDE SEQUENCE [LARGE SCALE GENOMIC DNA]</scope>
    <source>
        <strain evidence="8 9">GH-76</strain>
    </source>
</reference>
<feature type="transmembrane region" description="Helical" evidence="7">
    <location>
        <begin position="485"/>
        <end position="504"/>
    </location>
</feature>
<keyword evidence="4" id="KW-0804">Transcription</keyword>
<feature type="compositionally biased region" description="Polar residues" evidence="6">
    <location>
        <begin position="1"/>
        <end position="35"/>
    </location>
</feature>
<keyword evidence="5" id="KW-0539">Nucleus</keyword>
<evidence type="ECO:0000256" key="3">
    <source>
        <dbReference type="ARBA" id="ARBA00023015"/>
    </source>
</evidence>
<dbReference type="Proteomes" id="UP001465976">
    <property type="component" value="Unassembled WGS sequence"/>
</dbReference>
<gene>
    <name evidence="8" type="ORF">V5O48_001485</name>
</gene>
<proteinExistence type="predicted"/>
<feature type="region of interest" description="Disordered" evidence="6">
    <location>
        <begin position="1"/>
        <end position="84"/>
    </location>
</feature>
<name>A0ABR3FYX5_9AGAR</name>
<comment type="subcellular location">
    <subcellularLocation>
        <location evidence="1">Nucleus</location>
    </subcellularLocation>
</comment>
<keyword evidence="9" id="KW-1185">Reference proteome</keyword>
<evidence type="ECO:0000256" key="5">
    <source>
        <dbReference type="ARBA" id="ARBA00023242"/>
    </source>
</evidence>
<feature type="region of interest" description="Disordered" evidence="6">
    <location>
        <begin position="563"/>
        <end position="589"/>
    </location>
</feature>
<sequence length="629" mass="70324">MDRSVLIQNTSKAQGQIGPSTSDSTESTGRPNNGSDVFEKWALGIEQPTPSSPGIEANTPLPGASPPNKPISARPDAPAPKQRSGPDDIWWYLRVQYGPLDWTAPLEAMKIITKNSSSNDTAFTPSSASSAPSDTLSSILTQVQINDLLLIFSEQYMPWLNFNLIREAESPLLDLICCTIAARHLDENTRSLVAHRLQTLTQDSSARLIFQSRRSESLEAIQCLLILSLWSPVSSEDFADGRLLIATAISMAMNIRLNEAPQRTLALLNSQLAGETVVEAHLLDSMDKTRLWISLSNAESLLCIGSGRGALSKRDPATYMNIFRLRETIPTDKIGGPDARLRILADLYEITERGFAIKFASHSEQDMKSWYRSSENVRKEFSQLERIIQPLGVLAEMDRFYFHILMVLLLSCRFLSVYNAMAVSRVYFMKHHRVEDGAYWYRTVRPHDDNVLIEYGKECLRLSEAILLNMMQTDVHRLGTCPDPIFLMISFAASYLVGVKFMLLRGMQRFLPGSSTIILSSCISHLRRAAYSTDHPANQCANAISTFVSLWENRETLMKQYQQEKLSLSSTQTQNHPSSSSDSGSFTNQSVPLAHPSAPMLMEPMAPSQMDFSWLNDPSFWNGILDTPL</sequence>
<comment type="caution">
    <text evidence="8">The sequence shown here is derived from an EMBL/GenBank/DDBJ whole genome shotgun (WGS) entry which is preliminary data.</text>
</comment>
<organism evidence="8 9">
    <name type="scientific">Marasmius crinis-equi</name>
    <dbReference type="NCBI Taxonomy" id="585013"/>
    <lineage>
        <taxon>Eukaryota</taxon>
        <taxon>Fungi</taxon>
        <taxon>Dikarya</taxon>
        <taxon>Basidiomycota</taxon>
        <taxon>Agaricomycotina</taxon>
        <taxon>Agaricomycetes</taxon>
        <taxon>Agaricomycetidae</taxon>
        <taxon>Agaricales</taxon>
        <taxon>Marasmiineae</taxon>
        <taxon>Marasmiaceae</taxon>
        <taxon>Marasmius</taxon>
    </lineage>
</organism>
<dbReference type="CDD" id="cd12148">
    <property type="entry name" value="fungal_TF_MHR"/>
    <property type="match status" value="1"/>
</dbReference>
<feature type="transmembrane region" description="Helical" evidence="7">
    <location>
        <begin position="400"/>
        <end position="421"/>
    </location>
</feature>
<evidence type="ECO:0000313" key="9">
    <source>
        <dbReference type="Proteomes" id="UP001465976"/>
    </source>
</evidence>